<proteinExistence type="predicted"/>
<dbReference type="EMBL" id="AZMM01012519">
    <property type="protein sequence ID" value="ETJ33032.1"/>
    <property type="molecule type" value="Genomic_DNA"/>
</dbReference>
<comment type="caution">
    <text evidence="2">The sequence shown here is derived from an EMBL/GenBank/DDBJ whole genome shotgun (WGS) entry which is preliminary data.</text>
</comment>
<accession>W1XS21</accession>
<feature type="transmembrane region" description="Helical" evidence="1">
    <location>
        <begin position="6"/>
        <end position="24"/>
    </location>
</feature>
<keyword evidence="1" id="KW-1133">Transmembrane helix</keyword>
<keyword evidence="1" id="KW-0812">Transmembrane</keyword>
<name>W1XS21_9ZZZZ</name>
<reference evidence="2" key="1">
    <citation type="submission" date="2013-12" db="EMBL/GenBank/DDBJ databases">
        <title>A Varibaculum cambriense genome reconstructed from a premature infant gut community with otherwise low bacterial novelty that shifts toward anaerobic metabolism during the third week of life.</title>
        <authorList>
            <person name="Brown C.T."/>
            <person name="Sharon I."/>
            <person name="Thomas B.C."/>
            <person name="Castelle C.J."/>
            <person name="Morowitz M.J."/>
            <person name="Banfield J.F."/>
        </authorList>
    </citation>
    <scope>NUCLEOTIDE SEQUENCE</scope>
</reference>
<evidence type="ECO:0000313" key="2">
    <source>
        <dbReference type="EMBL" id="ETJ33032.1"/>
    </source>
</evidence>
<organism evidence="2">
    <name type="scientific">human gut metagenome</name>
    <dbReference type="NCBI Taxonomy" id="408170"/>
    <lineage>
        <taxon>unclassified sequences</taxon>
        <taxon>metagenomes</taxon>
        <taxon>organismal metagenomes</taxon>
    </lineage>
</organism>
<gene>
    <name evidence="2" type="ORF">Q604_UNBC12519G0001</name>
</gene>
<feature type="non-terminal residue" evidence="2">
    <location>
        <position position="1"/>
    </location>
</feature>
<keyword evidence="1" id="KW-0472">Membrane</keyword>
<feature type="transmembrane region" description="Helical" evidence="1">
    <location>
        <begin position="36"/>
        <end position="55"/>
    </location>
</feature>
<feature type="non-terminal residue" evidence="2">
    <location>
        <position position="72"/>
    </location>
</feature>
<sequence length="72" mass="8421">IYLVKYSVLIIFILLATNFIYMLVSIKFKFIEMLKNIILITLIFGFVPGILSLILETKDKIIRWKVVDSIVK</sequence>
<evidence type="ECO:0000256" key="1">
    <source>
        <dbReference type="SAM" id="Phobius"/>
    </source>
</evidence>
<dbReference type="AlphaFoldDB" id="W1XS21"/>
<protein>
    <submittedName>
        <fullName evidence="2">Uncharacterized protein</fullName>
    </submittedName>
</protein>